<protein>
    <recommendedName>
        <fullName evidence="3">Chorismate lyase</fullName>
    </recommendedName>
</protein>
<dbReference type="AlphaFoldDB" id="A0A2M6UCZ2"/>
<evidence type="ECO:0000313" key="1">
    <source>
        <dbReference type="EMBL" id="PIT02445.1"/>
    </source>
</evidence>
<sequence length="192" mass="21302">MTSHPVSRRRYVEGLSPGSATAAWAEAWLKVLIAQDGSATLLCETIAQGPIHLDVVHQVVTSNVPPEVRDHLSGVEFIERQVCMSFRHEVMMDNLSYIALDAVDPELRGYLEAGISPIGHIFDRRWTRKKPVPALSSVQRRLWQRSGAPDPSAVRSYLLEMPHGACMLITETFRAGMRFGLPVASESAVRVD</sequence>
<evidence type="ECO:0000313" key="2">
    <source>
        <dbReference type="Proteomes" id="UP000228930"/>
    </source>
</evidence>
<comment type="caution">
    <text evidence="1">The sequence shown here is derived from an EMBL/GenBank/DDBJ whole genome shotgun (WGS) entry which is preliminary data.</text>
</comment>
<organism evidence="1 2">
    <name type="scientific">Bradyrhizobium nitroreducens</name>
    <dbReference type="NCBI Taxonomy" id="709803"/>
    <lineage>
        <taxon>Bacteria</taxon>
        <taxon>Pseudomonadati</taxon>
        <taxon>Pseudomonadota</taxon>
        <taxon>Alphaproteobacteria</taxon>
        <taxon>Hyphomicrobiales</taxon>
        <taxon>Nitrobacteraceae</taxon>
        <taxon>Bradyrhizobium</taxon>
    </lineage>
</organism>
<dbReference type="InterPro" id="IPR028978">
    <property type="entry name" value="Chorismate_lyase_/UTRA_dom_sf"/>
</dbReference>
<reference evidence="1 2" key="1">
    <citation type="submission" date="2015-06" db="EMBL/GenBank/DDBJ databases">
        <title>Comparative genome analysis of nirS-carrying Bradyrhizobium sp. strains.</title>
        <authorList>
            <person name="Ishii S."/>
            <person name="Jang J."/>
            <person name="Nishizawa T."/>
            <person name="Senoo K."/>
        </authorList>
    </citation>
    <scope>NUCLEOTIDE SEQUENCE [LARGE SCALE GENOMIC DNA]</scope>
    <source>
        <strain evidence="1 2">TSA1</strain>
    </source>
</reference>
<keyword evidence="2" id="KW-1185">Reference proteome</keyword>
<accession>A0A2M6UCZ2</accession>
<evidence type="ECO:0008006" key="3">
    <source>
        <dbReference type="Google" id="ProtNLM"/>
    </source>
</evidence>
<dbReference type="SUPFAM" id="SSF64288">
    <property type="entry name" value="Chorismate lyase-like"/>
    <property type="match status" value="1"/>
</dbReference>
<dbReference type="RefSeq" id="WP_100177632.1">
    <property type="nucleotide sequence ID" value="NZ_LFJC01000003.1"/>
</dbReference>
<dbReference type="EMBL" id="LFJC01000003">
    <property type="protein sequence ID" value="PIT02445.1"/>
    <property type="molecule type" value="Genomic_DNA"/>
</dbReference>
<dbReference type="Gene3D" id="3.40.1410.10">
    <property type="entry name" value="Chorismate lyase-like"/>
    <property type="match status" value="1"/>
</dbReference>
<dbReference type="Proteomes" id="UP000228930">
    <property type="component" value="Unassembled WGS sequence"/>
</dbReference>
<name>A0A2M6UCZ2_9BRAD</name>
<proteinExistence type="predicted"/>
<gene>
    <name evidence="1" type="ORF">TSA1_18050</name>
</gene>